<gene>
    <name evidence="1" type="ORF">SAMN04488060_1722</name>
</gene>
<dbReference type="AlphaFoldDB" id="A0A1I5N1R5"/>
<name>A0A1I5N1R5_9SPHN</name>
<reference evidence="2" key="1">
    <citation type="submission" date="2016-10" db="EMBL/GenBank/DDBJ databases">
        <authorList>
            <person name="Varghese N."/>
            <person name="Submissions S."/>
        </authorList>
    </citation>
    <scope>NUCLEOTIDE SEQUENCE [LARGE SCALE GENOMIC DNA]</scope>
    <source>
        <strain evidence="2">CGMCC 1.7715</strain>
    </source>
</reference>
<evidence type="ECO:0000313" key="2">
    <source>
        <dbReference type="Proteomes" id="UP000199331"/>
    </source>
</evidence>
<protein>
    <recommendedName>
        <fullName evidence="3">Elongation factor P</fullName>
    </recommendedName>
</protein>
<dbReference type="STRING" id="604088.SAMN04488060_1722"/>
<proteinExistence type="predicted"/>
<accession>A0A1I5N1R5</accession>
<dbReference type="Proteomes" id="UP000199331">
    <property type="component" value="Unassembled WGS sequence"/>
</dbReference>
<organism evidence="1 2">
    <name type="scientific">Qipengyuania nanhaisediminis</name>
    <dbReference type="NCBI Taxonomy" id="604088"/>
    <lineage>
        <taxon>Bacteria</taxon>
        <taxon>Pseudomonadati</taxon>
        <taxon>Pseudomonadota</taxon>
        <taxon>Alphaproteobacteria</taxon>
        <taxon>Sphingomonadales</taxon>
        <taxon>Erythrobacteraceae</taxon>
        <taxon>Qipengyuania</taxon>
    </lineage>
</organism>
<evidence type="ECO:0000313" key="1">
    <source>
        <dbReference type="EMBL" id="SFP15637.1"/>
    </source>
</evidence>
<evidence type="ECO:0008006" key="3">
    <source>
        <dbReference type="Google" id="ProtNLM"/>
    </source>
</evidence>
<sequence length="135" mass="14506">MSALYGLAEELVMIRRIAIGIATASLCTLVPATGQAQGRLGLLEQGEYVCALPGSATGPAWQEMEAHNFAITGASSYRTDKGVGTYLLEGKRVTFTRGPMKGHRMMLLSSGLLQELERDGKLGRLRCHRSGPLVD</sequence>
<keyword evidence="2" id="KW-1185">Reference proteome</keyword>
<dbReference type="EMBL" id="FOWZ01000002">
    <property type="protein sequence ID" value="SFP15637.1"/>
    <property type="molecule type" value="Genomic_DNA"/>
</dbReference>